<evidence type="ECO:0000256" key="1">
    <source>
        <dbReference type="SAM" id="SignalP"/>
    </source>
</evidence>
<feature type="signal peptide" evidence="1">
    <location>
        <begin position="1"/>
        <end position="23"/>
    </location>
</feature>
<reference evidence="2" key="1">
    <citation type="submission" date="2022-12" db="EMBL/GenBank/DDBJ databases">
        <title>Reference genome sequencing for broad-spectrum identification of bacterial and archaeal isolates by mass spectrometry.</title>
        <authorList>
            <person name="Sekiguchi Y."/>
            <person name="Tourlousse D.M."/>
        </authorList>
    </citation>
    <scope>NUCLEOTIDE SEQUENCE</scope>
    <source>
        <strain evidence="2">H2</strain>
    </source>
</reference>
<name>A0A9W6LCN8_9BACT</name>
<organism evidence="2 3">
    <name type="scientific">Geobacter hydrogenophilus</name>
    <dbReference type="NCBI Taxonomy" id="40983"/>
    <lineage>
        <taxon>Bacteria</taxon>
        <taxon>Pseudomonadati</taxon>
        <taxon>Thermodesulfobacteriota</taxon>
        <taxon>Desulfuromonadia</taxon>
        <taxon>Geobacterales</taxon>
        <taxon>Geobacteraceae</taxon>
        <taxon>Geobacter</taxon>
    </lineage>
</organism>
<sequence>MLLRRVTCAVAFGVLLATGGAFGEEAKKIQDNSFLLEEAYNQEDGVVQHIQAFQYMKGDTWAYTFTQEWPVPKQAHQLSYTIPVLKNASPGRESGLGDVLLNYRYQAVMKEGIALAPRFSFVLPTGDYKRGLGNGTVGYQVNMPLSVELSDKVVTHWNMGLTFTPNAKEAGGAKADTVSLNYGASVIYLLTENFNLMLEAVGGSSERVEADGSTTHEDSFLINPGFRYAFNFKSGLQIVPGISFPIGIGPSRGDYGVLTYLSFEHPLF</sequence>
<protein>
    <recommendedName>
        <fullName evidence="4">Transporter</fullName>
    </recommendedName>
</protein>
<dbReference type="AlphaFoldDB" id="A0A9W6LCN8"/>
<proteinExistence type="predicted"/>
<keyword evidence="3" id="KW-1185">Reference proteome</keyword>
<dbReference type="InterPro" id="IPR025737">
    <property type="entry name" value="FApF"/>
</dbReference>
<evidence type="ECO:0000313" key="3">
    <source>
        <dbReference type="Proteomes" id="UP001144352"/>
    </source>
</evidence>
<dbReference type="Pfam" id="PF13557">
    <property type="entry name" value="Phenol_MetA_deg"/>
    <property type="match status" value="1"/>
</dbReference>
<dbReference type="RefSeq" id="WP_246551590.1">
    <property type="nucleotide sequence ID" value="NZ_BSDS01000001.1"/>
</dbReference>
<comment type="caution">
    <text evidence="2">The sequence shown here is derived from an EMBL/GenBank/DDBJ whole genome shotgun (WGS) entry which is preliminary data.</text>
</comment>
<accession>A0A9W6LCN8</accession>
<dbReference type="Proteomes" id="UP001144352">
    <property type="component" value="Unassembled WGS sequence"/>
</dbReference>
<gene>
    <name evidence="2" type="ORF">GHYDROH2_14650</name>
</gene>
<feature type="chain" id="PRO_5040850429" description="Transporter" evidence="1">
    <location>
        <begin position="24"/>
        <end position="268"/>
    </location>
</feature>
<evidence type="ECO:0000313" key="2">
    <source>
        <dbReference type="EMBL" id="GLI37964.1"/>
    </source>
</evidence>
<dbReference type="EMBL" id="BSDS01000001">
    <property type="protein sequence ID" value="GLI37964.1"/>
    <property type="molecule type" value="Genomic_DNA"/>
</dbReference>
<evidence type="ECO:0008006" key="4">
    <source>
        <dbReference type="Google" id="ProtNLM"/>
    </source>
</evidence>
<keyword evidence="1" id="KW-0732">Signal</keyword>